<proteinExistence type="predicted"/>
<sequence>MLSAVATLIQPAVDSQLVPVHAHIQRMELFVYDQAKLALPESCRPLHCGLLRLSGGGATGWAEFEFSDGSAHLDLIKWGQVFRRLKHVEAAEARTLIHRYESQWGFTRTHLAAEALTAWHKALSEGVSGAESGIEASSYMTGWTGLPTEREFLGYYCQSYYSF</sequence>
<keyword evidence="2" id="KW-1185">Reference proteome</keyword>
<reference evidence="1 2" key="1">
    <citation type="submission" date="2023-07" db="EMBL/GenBank/DDBJ databases">
        <title>Genomic Encyclopedia of Type Strains, Phase IV (KMG-IV): sequencing the most valuable type-strain genomes for metagenomic binning, comparative biology and taxonomic classification.</title>
        <authorList>
            <person name="Goeker M."/>
        </authorList>
    </citation>
    <scope>NUCLEOTIDE SEQUENCE [LARGE SCALE GENOMIC DNA]</scope>
    <source>
        <strain evidence="1 2">DSM 22170</strain>
    </source>
</reference>
<gene>
    <name evidence="1" type="ORF">JOC58_001837</name>
</gene>
<dbReference type="EMBL" id="JAVDQH010000006">
    <property type="protein sequence ID" value="MDR6243944.1"/>
    <property type="molecule type" value="Genomic_DNA"/>
</dbReference>
<accession>A0ABU1IXF8</accession>
<protein>
    <submittedName>
        <fullName evidence="1">Uncharacterized protein</fullName>
    </submittedName>
</protein>
<evidence type="ECO:0000313" key="2">
    <source>
        <dbReference type="Proteomes" id="UP001185028"/>
    </source>
</evidence>
<dbReference type="RefSeq" id="WP_188775913.1">
    <property type="nucleotide sequence ID" value="NZ_BMMB01000005.1"/>
</dbReference>
<comment type="caution">
    <text evidence="1">The sequence shown here is derived from an EMBL/GenBank/DDBJ whole genome shotgun (WGS) entry which is preliminary data.</text>
</comment>
<name>A0ABU1IXF8_9BACL</name>
<dbReference type="Proteomes" id="UP001185028">
    <property type="component" value="Unassembled WGS sequence"/>
</dbReference>
<organism evidence="1 2">
    <name type="scientific">Paenibacillus hunanensis</name>
    <dbReference type="NCBI Taxonomy" id="539262"/>
    <lineage>
        <taxon>Bacteria</taxon>
        <taxon>Bacillati</taxon>
        <taxon>Bacillota</taxon>
        <taxon>Bacilli</taxon>
        <taxon>Bacillales</taxon>
        <taxon>Paenibacillaceae</taxon>
        <taxon>Paenibacillus</taxon>
    </lineage>
</organism>
<evidence type="ECO:0000313" key="1">
    <source>
        <dbReference type="EMBL" id="MDR6243944.1"/>
    </source>
</evidence>